<name>A0A5N6QDX2_9ROSI</name>
<accession>A0A5N6QDX2</accession>
<dbReference type="InterPro" id="IPR026961">
    <property type="entry name" value="PGG_dom"/>
</dbReference>
<keyword evidence="5" id="KW-1185">Reference proteome</keyword>
<dbReference type="SMART" id="SM00248">
    <property type="entry name" value="ANK"/>
    <property type="match status" value="6"/>
</dbReference>
<reference evidence="4 5" key="1">
    <citation type="submission" date="2019-06" db="EMBL/GenBank/DDBJ databases">
        <title>A chromosomal-level reference genome of Carpinus fangiana (Coryloideae, Betulaceae).</title>
        <authorList>
            <person name="Yang X."/>
            <person name="Wang Z."/>
            <person name="Zhang L."/>
            <person name="Hao G."/>
            <person name="Liu J."/>
            <person name="Yang Y."/>
        </authorList>
    </citation>
    <scope>NUCLEOTIDE SEQUENCE [LARGE SCALE GENOMIC DNA]</scope>
    <source>
        <strain evidence="4">Cfa_2016G</strain>
        <tissue evidence="4">Leaf</tissue>
    </source>
</reference>
<feature type="transmembrane region" description="Helical" evidence="2">
    <location>
        <begin position="567"/>
        <end position="588"/>
    </location>
</feature>
<dbReference type="Pfam" id="PF12796">
    <property type="entry name" value="Ank_2"/>
    <property type="match status" value="1"/>
</dbReference>
<keyword evidence="2" id="KW-1133">Transmembrane helix</keyword>
<dbReference type="InterPro" id="IPR036770">
    <property type="entry name" value="Ankyrin_rpt-contain_sf"/>
</dbReference>
<dbReference type="PANTHER" id="PTHR24177">
    <property type="entry name" value="CASKIN"/>
    <property type="match status" value="1"/>
</dbReference>
<dbReference type="EMBL" id="CM017321">
    <property type="protein sequence ID" value="KAE7996393.1"/>
    <property type="molecule type" value="Genomic_DNA"/>
</dbReference>
<feature type="transmembrane region" description="Helical" evidence="2">
    <location>
        <begin position="492"/>
        <end position="515"/>
    </location>
</feature>
<dbReference type="SUPFAM" id="SSF48403">
    <property type="entry name" value="Ankyrin repeat"/>
    <property type="match status" value="1"/>
</dbReference>
<dbReference type="Pfam" id="PF13962">
    <property type="entry name" value="PGG"/>
    <property type="match status" value="1"/>
</dbReference>
<dbReference type="InterPro" id="IPR002110">
    <property type="entry name" value="Ankyrin_rpt"/>
</dbReference>
<dbReference type="GO" id="GO:0016020">
    <property type="term" value="C:membrane"/>
    <property type="evidence" value="ECO:0007669"/>
    <property type="project" value="TreeGrafter"/>
</dbReference>
<dbReference type="Proteomes" id="UP000327013">
    <property type="component" value="Chromosome 1"/>
</dbReference>
<feature type="region of interest" description="Disordered" evidence="1">
    <location>
        <begin position="1"/>
        <end position="29"/>
    </location>
</feature>
<protein>
    <recommendedName>
        <fullName evidence="3">PGG domain-containing protein</fullName>
    </recommendedName>
</protein>
<feature type="transmembrane region" description="Helical" evidence="2">
    <location>
        <begin position="535"/>
        <end position="561"/>
    </location>
</feature>
<feature type="domain" description="PGG" evidence="3">
    <location>
        <begin position="441"/>
        <end position="559"/>
    </location>
</feature>
<evidence type="ECO:0000256" key="2">
    <source>
        <dbReference type="SAM" id="Phobius"/>
    </source>
</evidence>
<evidence type="ECO:0000259" key="3">
    <source>
        <dbReference type="Pfam" id="PF13962"/>
    </source>
</evidence>
<keyword evidence="2" id="KW-0472">Membrane</keyword>
<evidence type="ECO:0000313" key="5">
    <source>
        <dbReference type="Proteomes" id="UP000327013"/>
    </source>
</evidence>
<evidence type="ECO:0000313" key="4">
    <source>
        <dbReference type="EMBL" id="KAE7996393.1"/>
    </source>
</evidence>
<dbReference type="AlphaFoldDB" id="A0A5N6QDX2"/>
<organism evidence="4 5">
    <name type="scientific">Carpinus fangiana</name>
    <dbReference type="NCBI Taxonomy" id="176857"/>
    <lineage>
        <taxon>Eukaryota</taxon>
        <taxon>Viridiplantae</taxon>
        <taxon>Streptophyta</taxon>
        <taxon>Embryophyta</taxon>
        <taxon>Tracheophyta</taxon>
        <taxon>Spermatophyta</taxon>
        <taxon>Magnoliopsida</taxon>
        <taxon>eudicotyledons</taxon>
        <taxon>Gunneridae</taxon>
        <taxon>Pentapetalae</taxon>
        <taxon>rosids</taxon>
        <taxon>fabids</taxon>
        <taxon>Fagales</taxon>
        <taxon>Betulaceae</taxon>
        <taxon>Carpinus</taxon>
    </lineage>
</organism>
<keyword evidence="2" id="KW-0812">Transmembrane</keyword>
<sequence length="613" mass="69707">MSIHRRASGSTGQDHDDQEEFNSAKSNTSPAEDFIDDTLAREKRFYYLDTAVPLYKAALKGDWKVAKALFEKYPDVFRRPITEGNETALHIAVAAEREAFVKELVKWMDSDDIALQNNNDNTALYYAAGSGIVSIAKEMVEKKKGLPLIRGSGEKTPLYVAALQGRRKMVLYLYPLTPFEDLKPIERIDILIATIITDMYDIALKILTKDRSLATMEDTYKRIALQELARKPFAIGRRSQLSVWERCLNNSWFKGMCNKALMQTLAHKLVDLLWKEVLVLPEEKFKDLVEKHSTFIFKAAELGNVEYLIILVRSYPDLIWRVDKNNQSIFHIAVKYRQESVFNLIYEIGAIKGIIALYISKGNENNMLHLTGRLAPSDRLNIISGAALQMRRELLWFKEIENIVPPSYKKMKNKMKNTGQQGLTPWELFIEEHEDLKKQGEKWMKDTANYCMLVATLIATVVFAAAFTIPGGNIQSGNNQEIGTPIFLKNNWFMMFFISDAVGLLSSSTSILIFLSILTSRYAEGDFLTSLPARLFFGLTTLFISIAGMVVAFSATCFLVYYSEVAWIPIVIIASAGVPVTLFVGLHFQLWADIIRSTYGSQFLFRPHKHRLF</sequence>
<proteinExistence type="predicted"/>
<feature type="transmembrane region" description="Helical" evidence="2">
    <location>
        <begin position="447"/>
        <end position="472"/>
    </location>
</feature>
<gene>
    <name evidence="4" type="ORF">FH972_001123</name>
</gene>
<dbReference type="PANTHER" id="PTHR24177:SF292">
    <property type="entry name" value="ANKYRIN REPEAT FAMILY PROTEIN-RELATED"/>
    <property type="match status" value="1"/>
</dbReference>
<evidence type="ECO:0000256" key="1">
    <source>
        <dbReference type="SAM" id="MobiDB-lite"/>
    </source>
</evidence>
<dbReference type="OrthoDB" id="1921232at2759"/>
<dbReference type="Gene3D" id="1.25.40.20">
    <property type="entry name" value="Ankyrin repeat-containing domain"/>
    <property type="match status" value="1"/>
</dbReference>